<keyword evidence="5" id="KW-1133">Transmembrane helix</keyword>
<evidence type="ECO:0000256" key="8">
    <source>
        <dbReference type="SAM" id="MobiDB-lite"/>
    </source>
</evidence>
<evidence type="ECO:0000313" key="11">
    <source>
        <dbReference type="Proteomes" id="UP001162164"/>
    </source>
</evidence>
<dbReference type="EMBL" id="JAPWTJ010000835">
    <property type="protein sequence ID" value="KAJ8975369.1"/>
    <property type="molecule type" value="Genomic_DNA"/>
</dbReference>
<dbReference type="PANTHER" id="PTHR24026:SF126">
    <property type="entry name" value="PROTOCADHERIN FAT 4"/>
    <property type="match status" value="1"/>
</dbReference>
<dbReference type="SUPFAM" id="SSF49313">
    <property type="entry name" value="Cadherin-like"/>
    <property type="match status" value="9"/>
</dbReference>
<dbReference type="Pfam" id="PF00028">
    <property type="entry name" value="Cadherin"/>
    <property type="match status" value="7"/>
</dbReference>
<evidence type="ECO:0000256" key="2">
    <source>
        <dbReference type="ARBA" id="ARBA00022692"/>
    </source>
</evidence>
<accession>A0ABQ9JCN2</accession>
<feature type="domain" description="Cadherin" evidence="9">
    <location>
        <begin position="74"/>
        <end position="122"/>
    </location>
</feature>
<dbReference type="InterPro" id="IPR015919">
    <property type="entry name" value="Cadherin-like_sf"/>
</dbReference>
<reference evidence="10" key="1">
    <citation type="journal article" date="2023" name="Insect Mol. Biol.">
        <title>Genome sequencing provides insights into the evolution of gene families encoding plant cell wall-degrading enzymes in longhorned beetles.</title>
        <authorList>
            <person name="Shin N.R."/>
            <person name="Okamura Y."/>
            <person name="Kirsch R."/>
            <person name="Pauchet Y."/>
        </authorList>
    </citation>
    <scope>NUCLEOTIDE SEQUENCE</scope>
    <source>
        <strain evidence="10">MMC_N1</strain>
    </source>
</reference>
<keyword evidence="3" id="KW-0677">Repeat</keyword>
<dbReference type="Proteomes" id="UP001162164">
    <property type="component" value="Unassembled WGS sequence"/>
</dbReference>
<name>A0ABQ9JCN2_9CUCU</name>
<dbReference type="InterPro" id="IPR002126">
    <property type="entry name" value="Cadherin-like_dom"/>
</dbReference>
<feature type="compositionally biased region" description="Polar residues" evidence="8">
    <location>
        <begin position="1152"/>
        <end position="1163"/>
    </location>
</feature>
<organism evidence="10 11">
    <name type="scientific">Molorchus minor</name>
    <dbReference type="NCBI Taxonomy" id="1323400"/>
    <lineage>
        <taxon>Eukaryota</taxon>
        <taxon>Metazoa</taxon>
        <taxon>Ecdysozoa</taxon>
        <taxon>Arthropoda</taxon>
        <taxon>Hexapoda</taxon>
        <taxon>Insecta</taxon>
        <taxon>Pterygota</taxon>
        <taxon>Neoptera</taxon>
        <taxon>Endopterygota</taxon>
        <taxon>Coleoptera</taxon>
        <taxon>Polyphaga</taxon>
        <taxon>Cucujiformia</taxon>
        <taxon>Chrysomeloidea</taxon>
        <taxon>Cerambycidae</taxon>
        <taxon>Lamiinae</taxon>
        <taxon>Monochamini</taxon>
        <taxon>Molorchus</taxon>
    </lineage>
</organism>
<feature type="domain" description="Cadherin" evidence="9">
    <location>
        <begin position="320"/>
        <end position="426"/>
    </location>
</feature>
<evidence type="ECO:0000256" key="6">
    <source>
        <dbReference type="ARBA" id="ARBA00023136"/>
    </source>
</evidence>
<dbReference type="InterPro" id="IPR020894">
    <property type="entry name" value="Cadherin_CS"/>
</dbReference>
<comment type="caution">
    <text evidence="10">The sequence shown here is derived from an EMBL/GenBank/DDBJ whole genome shotgun (WGS) entry which is preliminary data.</text>
</comment>
<sequence length="1193" mass="133309">MRIEDSIPSKASEFSDLVDSEAGASNTADIAFHFTKQLYNVSIPENSVAKTYATQAPGSDLMGIRLPSDTFTDLRYKIVEDKYVLQVRATASIKEGKQKVQYTSDATVVVTVLDTNDLSPLFYPIEYNATVFEDTPVHQSILKVVAEDADLGRNGEIYYSFLEETDMFAIHPVTGVISLRQRSGCQSERNVQSGQSEDQSETSELFAPEIRIRRHPQIVENSNADIYAIVNVSDRDDGIHGEISSLEIVDGDPDGHFRIRPTRQKGEYSIEVLKLLDRETTPQGYQLQLRARDRGIPPRESYKSVPVQLTDLNDNAPVFNKGIYDVKVPETAPVNTPLIRLKVTDADEGKNAQVFLEIVGGNEGGEFTINAETGMLYTAVPLDAESKQFYSLTVSAIDQGNVGTRKQSSAKVKIYVEDTNDNDPIFEKSELTVWIDENMPAGTSVTTVHAKDRDRGENAYISYLIANLNKVPFEIDHFSGIIKTTQLLDYESMRREYILRVRASDWGLPYRRQTEMQLTVKVKDINDNRPQFEKIDCVGHLSRYIPIGTEIITLSAIDFDTGNTISYRIVSGNEDGCFSMDATSGTITVSCDLTDIRVSERELNVTATDNTHFADIVRVRIKLVNSKRNTMSSQLLTDDTGTFDCKDTGVARRLREVLADAEDNNKPLAQEEFPMMPTRYGQNVHSPEFIDFPVEIKLVIEIWDTTESLSTESRAETRIRSFALDMETGELKVIGYLDREREYEYYLNVTVYDLGKPQKSSSRVLPITVLDVNDNAPKFEKNLASFRVTENALNGTAIFRANATDADEGDNAKVTYTLVTDTRDFHVDKITGVLTVSNSLDRERQDLYELRIRATDGGGKGPDNPPLYSEALVRISIDDINDNAPKFSLPSYTVKIREDIPKGTVVAVVTASDPDLGPEGEVVYSLEDTDSEGTFKIDRWSGTIRTVRPLDFEERQVHSLTVFASDKGNPSLSSEASVTVNVVDVNENMYAPQFSDFVLTGKVNENQPVGSFVMQVNATDMDAPGGDSNIEYSIRGGDGIGIFSIDNKVAAHQHLLRVYYQVQVWLGYQLDPTDWGWKLVDNTLEPVQTVLPPAPEKLLNTIFCNCKKGCSAKCGCKKVGLFCSLACTNCQGRSCSNVVSLTEEDSFDSNEDTSLLTQFTCTQNEDEEEQEEEEEREQEQEEREEFDGYNSDE</sequence>
<feature type="domain" description="Cadherin" evidence="9">
    <location>
        <begin position="888"/>
        <end position="994"/>
    </location>
</feature>
<feature type="compositionally biased region" description="Acidic residues" evidence="8">
    <location>
        <begin position="1164"/>
        <end position="1193"/>
    </location>
</feature>
<evidence type="ECO:0000256" key="3">
    <source>
        <dbReference type="ARBA" id="ARBA00022737"/>
    </source>
</evidence>
<feature type="region of interest" description="Disordered" evidence="8">
    <location>
        <begin position="1146"/>
        <end position="1193"/>
    </location>
</feature>
<dbReference type="SMART" id="SM00112">
    <property type="entry name" value="CA"/>
    <property type="match status" value="7"/>
</dbReference>
<evidence type="ECO:0000256" key="5">
    <source>
        <dbReference type="ARBA" id="ARBA00022989"/>
    </source>
</evidence>
<dbReference type="PROSITE" id="PS50268">
    <property type="entry name" value="CADHERIN_2"/>
    <property type="match status" value="9"/>
</dbReference>
<feature type="domain" description="Cadherin" evidence="9">
    <location>
        <begin position="995"/>
        <end position="1064"/>
    </location>
</feature>
<dbReference type="PRINTS" id="PR00205">
    <property type="entry name" value="CADHERIN"/>
</dbReference>
<feature type="domain" description="Cadherin" evidence="9">
    <location>
        <begin position="722"/>
        <end position="779"/>
    </location>
</feature>
<dbReference type="CDD" id="cd11304">
    <property type="entry name" value="Cadherin_repeat"/>
    <property type="match status" value="8"/>
</dbReference>
<evidence type="ECO:0000256" key="7">
    <source>
        <dbReference type="PROSITE-ProRule" id="PRU00043"/>
    </source>
</evidence>
<feature type="domain" description="Cadherin" evidence="9">
    <location>
        <begin position="546"/>
        <end position="635"/>
    </location>
</feature>
<dbReference type="PROSITE" id="PS00232">
    <property type="entry name" value="CADHERIN_1"/>
    <property type="match status" value="5"/>
</dbReference>
<keyword evidence="4 7" id="KW-0106">Calcium</keyword>
<keyword evidence="11" id="KW-1185">Reference proteome</keyword>
<evidence type="ECO:0000313" key="10">
    <source>
        <dbReference type="EMBL" id="KAJ8975369.1"/>
    </source>
</evidence>
<evidence type="ECO:0000256" key="1">
    <source>
        <dbReference type="ARBA" id="ARBA00004370"/>
    </source>
</evidence>
<feature type="domain" description="Cadherin" evidence="9">
    <location>
        <begin position="123"/>
        <end position="319"/>
    </location>
</feature>
<evidence type="ECO:0000259" key="9">
    <source>
        <dbReference type="PROSITE" id="PS50268"/>
    </source>
</evidence>
<feature type="domain" description="Cadherin" evidence="9">
    <location>
        <begin position="427"/>
        <end position="532"/>
    </location>
</feature>
<evidence type="ECO:0000256" key="4">
    <source>
        <dbReference type="ARBA" id="ARBA00022837"/>
    </source>
</evidence>
<dbReference type="PANTHER" id="PTHR24026">
    <property type="entry name" value="FAT ATYPICAL CADHERIN-RELATED"/>
    <property type="match status" value="1"/>
</dbReference>
<keyword evidence="2" id="KW-0812">Transmembrane</keyword>
<comment type="subcellular location">
    <subcellularLocation>
        <location evidence="1">Membrane</location>
    </subcellularLocation>
</comment>
<proteinExistence type="predicted"/>
<gene>
    <name evidence="10" type="ORF">NQ317_004659</name>
</gene>
<feature type="domain" description="Cadherin" evidence="9">
    <location>
        <begin position="780"/>
        <end position="887"/>
    </location>
</feature>
<dbReference type="Gene3D" id="2.60.40.60">
    <property type="entry name" value="Cadherins"/>
    <property type="match status" value="9"/>
</dbReference>
<protein>
    <recommendedName>
        <fullName evidence="9">Cadherin domain-containing protein</fullName>
    </recommendedName>
</protein>
<keyword evidence="6" id="KW-0472">Membrane</keyword>